<dbReference type="GO" id="GO:0008168">
    <property type="term" value="F:methyltransferase activity"/>
    <property type="evidence" value="ECO:0007669"/>
    <property type="project" value="UniProtKB-KW"/>
</dbReference>
<dbReference type="InterPro" id="IPR029063">
    <property type="entry name" value="SAM-dependent_MTases_sf"/>
</dbReference>
<feature type="domain" description="Methyltransferase" evidence="3">
    <location>
        <begin position="54"/>
        <end position="149"/>
    </location>
</feature>
<name>A0A8H8QVL0_9HELO</name>
<dbReference type="PANTHER" id="PTHR43861">
    <property type="entry name" value="TRANS-ACONITATE 2-METHYLTRANSFERASE-RELATED"/>
    <property type="match status" value="1"/>
</dbReference>
<reference evidence="4 5" key="1">
    <citation type="submission" date="2018-05" db="EMBL/GenBank/DDBJ databases">
        <title>Genome sequencing and assembly of the regulated plant pathogen Lachnellula willkommii and related sister species for the development of diagnostic species identification markers.</title>
        <authorList>
            <person name="Giroux E."/>
            <person name="Bilodeau G."/>
        </authorList>
    </citation>
    <scope>NUCLEOTIDE SEQUENCE [LARGE SCALE GENOMIC DNA]</scope>
    <source>
        <strain evidence="4 5">CBS 185.66</strain>
    </source>
</reference>
<keyword evidence="1 4" id="KW-0489">Methyltransferase</keyword>
<keyword evidence="2 4" id="KW-0808">Transferase</keyword>
<dbReference type="Gene3D" id="3.40.50.150">
    <property type="entry name" value="Vaccinia Virus protein VP39"/>
    <property type="match status" value="1"/>
</dbReference>
<evidence type="ECO:0000259" key="3">
    <source>
        <dbReference type="Pfam" id="PF13649"/>
    </source>
</evidence>
<dbReference type="PANTHER" id="PTHR43861:SF1">
    <property type="entry name" value="TRANS-ACONITATE 2-METHYLTRANSFERASE"/>
    <property type="match status" value="1"/>
</dbReference>
<dbReference type="EMBL" id="QGMH01000215">
    <property type="protein sequence ID" value="TVY22955.1"/>
    <property type="molecule type" value="Genomic_DNA"/>
</dbReference>
<dbReference type="CDD" id="cd02440">
    <property type="entry name" value="AdoMet_MTases"/>
    <property type="match status" value="1"/>
</dbReference>
<evidence type="ECO:0000313" key="5">
    <source>
        <dbReference type="Proteomes" id="UP000431533"/>
    </source>
</evidence>
<dbReference type="AlphaFoldDB" id="A0A8H8QVL0"/>
<gene>
    <name evidence="4" type="primary">tam</name>
    <name evidence="4" type="ORF">LHYA1_G008167</name>
</gene>
<keyword evidence="5" id="KW-1185">Reference proteome</keyword>
<dbReference type="Proteomes" id="UP000431533">
    <property type="component" value="Unassembled WGS sequence"/>
</dbReference>
<dbReference type="GO" id="GO:0032259">
    <property type="term" value="P:methylation"/>
    <property type="evidence" value="ECO:0007669"/>
    <property type="project" value="UniProtKB-KW"/>
</dbReference>
<dbReference type="Pfam" id="PF13649">
    <property type="entry name" value="Methyltransf_25"/>
    <property type="match status" value="1"/>
</dbReference>
<evidence type="ECO:0000313" key="4">
    <source>
        <dbReference type="EMBL" id="TVY22955.1"/>
    </source>
</evidence>
<evidence type="ECO:0000256" key="2">
    <source>
        <dbReference type="ARBA" id="ARBA00022679"/>
    </source>
</evidence>
<dbReference type="InterPro" id="IPR041698">
    <property type="entry name" value="Methyltransf_25"/>
</dbReference>
<dbReference type="GeneID" id="41988365"/>
<comment type="caution">
    <text evidence="4">The sequence shown here is derived from an EMBL/GenBank/DDBJ whole genome shotgun (WGS) entry which is preliminary data.</text>
</comment>
<accession>A0A8H8QVL0</accession>
<evidence type="ECO:0000256" key="1">
    <source>
        <dbReference type="ARBA" id="ARBA00022603"/>
    </source>
</evidence>
<proteinExistence type="predicted"/>
<organism evidence="4 5">
    <name type="scientific">Lachnellula hyalina</name>
    <dbReference type="NCBI Taxonomy" id="1316788"/>
    <lineage>
        <taxon>Eukaryota</taxon>
        <taxon>Fungi</taxon>
        <taxon>Dikarya</taxon>
        <taxon>Ascomycota</taxon>
        <taxon>Pezizomycotina</taxon>
        <taxon>Leotiomycetes</taxon>
        <taxon>Helotiales</taxon>
        <taxon>Lachnaceae</taxon>
        <taxon>Lachnellula</taxon>
    </lineage>
</organism>
<dbReference type="SUPFAM" id="SSF53335">
    <property type="entry name" value="S-adenosyl-L-methionine-dependent methyltransferases"/>
    <property type="match status" value="1"/>
</dbReference>
<sequence>MASATHPPERLKVSDPNSWDTAAAQYNNALGAIHLISLTETLEPPLLAPGARAIDLGAGTGSLTYQLAERYPQLPILATDISPSMLDQLMVNPTANITTQVADMRAPVVGAAGEASFSHVFSTMAIQLLPDPAADGTLMVWARLLIPNGIVAIGVWDFDQNCRPHALWAEAAVAVDPSYVNPPLVIPGHWNGLAQLEDGLKRTGFRDIKARSQHIGFDIGKEEFMRFFWESKNPMTLDRQASFKGDLEKVKLEMGRLLDEVYDGGRSIPLSAGLVVGRKPRVD</sequence>
<dbReference type="RefSeq" id="XP_031001743.1">
    <property type="nucleotide sequence ID" value="XM_031153087.1"/>
</dbReference>
<protein>
    <submittedName>
        <fullName evidence="4">Trans-aconitate 2-methyltransferase</fullName>
    </submittedName>
</protein>
<dbReference type="OrthoDB" id="2013972at2759"/>